<dbReference type="PANTHER" id="PTHR46377">
    <property type="entry name" value="DUAL SPECIFICITY PROTEIN PHOSPHATASE 19"/>
    <property type="match status" value="1"/>
</dbReference>
<dbReference type="Pfam" id="PF00782">
    <property type="entry name" value="DSPc"/>
    <property type="match status" value="1"/>
</dbReference>
<feature type="domain" description="Tyrosine specific protein phosphatases" evidence="5">
    <location>
        <begin position="310"/>
        <end position="382"/>
    </location>
</feature>
<sequence>MWRRSYPLMLTKRSSAALWMWKTSSLNRQRQVELCRASFHRDRAAASLFSTAWHRIKPTAGRAEREVEQLVTQTGTSWSPSDQPEKDKQLSHQVVPSHTVTHTVDGEKYSCSEWVISYFHHPPSTLMSVRLAETYLTIASSKFNRGEGGISQVLNFQPPRDEELSWFLRDWFVVRSNTVGTFGPGAMHSLAQEIQGFSKNLLKKQSTRVTTVTGRKLLEKRCDGAEGEVEQVEELEEEGGCGFVEDTGLDLQVGVVRPFLLLASQDAAHDIDTMQRFKVSHVLNVAYGVTNLFPDQVVYKTLQILDLPETDLLSHLEECSSYIDQAKKQGGVVMVHCNAGVSRSSSIVIGYLMLREGLSFDDAYNQVKLARPSVRPNPGFYQHLIHPLQHCLEIRSRSGVGLCPAQPGLVRSGLVRCLQIKICFLCRVQKQTSISYNKKDSRRRGREGWRRERKKEREGASVSTPCVKRADGNGGVTEEQTTLPATEPEISGGREEREHMRRRGASERKLHALL</sequence>
<gene>
    <name evidence="6" type="ORF">CCH79_00017204</name>
</gene>
<dbReference type="GO" id="GO:0008579">
    <property type="term" value="F:JUN kinase phosphatase activity"/>
    <property type="evidence" value="ECO:0007669"/>
    <property type="project" value="TreeGrafter"/>
</dbReference>
<dbReference type="Gene3D" id="3.90.190.10">
    <property type="entry name" value="Protein tyrosine phosphatase superfamily"/>
    <property type="match status" value="1"/>
</dbReference>
<protein>
    <recommendedName>
        <fullName evidence="8">Protein-tyrosine-phosphatase</fullName>
    </recommendedName>
</protein>
<dbReference type="EMBL" id="NHOQ01002296">
    <property type="protein sequence ID" value="PWA18540.1"/>
    <property type="molecule type" value="Genomic_DNA"/>
</dbReference>
<dbReference type="InterPro" id="IPR000387">
    <property type="entry name" value="Tyr_Pase_dom"/>
</dbReference>
<proteinExistence type="predicted"/>
<feature type="compositionally biased region" description="Basic and acidic residues" evidence="3">
    <location>
        <begin position="492"/>
        <end position="514"/>
    </location>
</feature>
<dbReference type="InterPro" id="IPR016130">
    <property type="entry name" value="Tyr_Pase_AS"/>
</dbReference>
<evidence type="ECO:0000313" key="7">
    <source>
        <dbReference type="Proteomes" id="UP000250572"/>
    </source>
</evidence>
<feature type="domain" description="Tyrosine-protein phosphatase" evidence="4">
    <location>
        <begin position="252"/>
        <end position="393"/>
    </location>
</feature>
<feature type="region of interest" description="Disordered" evidence="3">
    <location>
        <begin position="437"/>
        <end position="514"/>
    </location>
</feature>
<dbReference type="InterPro" id="IPR020422">
    <property type="entry name" value="TYR_PHOSPHATASE_DUAL_dom"/>
</dbReference>
<dbReference type="Proteomes" id="UP000250572">
    <property type="component" value="Unassembled WGS sequence"/>
</dbReference>
<organism evidence="6 7">
    <name type="scientific">Gambusia affinis</name>
    <name type="common">Western mosquitofish</name>
    <name type="synonym">Heterandria affinis</name>
    <dbReference type="NCBI Taxonomy" id="33528"/>
    <lineage>
        <taxon>Eukaryota</taxon>
        <taxon>Metazoa</taxon>
        <taxon>Chordata</taxon>
        <taxon>Craniata</taxon>
        <taxon>Vertebrata</taxon>
        <taxon>Euteleostomi</taxon>
        <taxon>Actinopterygii</taxon>
        <taxon>Neopterygii</taxon>
        <taxon>Teleostei</taxon>
        <taxon>Neoteleostei</taxon>
        <taxon>Acanthomorphata</taxon>
        <taxon>Ovalentaria</taxon>
        <taxon>Atherinomorphae</taxon>
        <taxon>Cyprinodontiformes</taxon>
        <taxon>Poeciliidae</taxon>
        <taxon>Poeciliinae</taxon>
        <taxon>Gambusia</taxon>
    </lineage>
</organism>
<dbReference type="SMART" id="SM00404">
    <property type="entry name" value="PTPc_motif"/>
    <property type="match status" value="1"/>
</dbReference>
<dbReference type="InterPro" id="IPR003595">
    <property type="entry name" value="Tyr_Pase_cat"/>
</dbReference>
<dbReference type="PROSITE" id="PS50056">
    <property type="entry name" value="TYR_PHOSPHATASE_2"/>
    <property type="match status" value="1"/>
</dbReference>
<keyword evidence="7" id="KW-1185">Reference proteome</keyword>
<keyword evidence="1" id="KW-0378">Hydrolase</keyword>
<reference evidence="6 7" key="1">
    <citation type="journal article" date="2018" name="G3 (Bethesda)">
        <title>A High-Quality Reference Genome for the Invasive Mosquitofish Gambusia affinis Using a Chicago Library.</title>
        <authorList>
            <person name="Hoffberg S.L."/>
            <person name="Troendle N.J."/>
            <person name="Glenn T.C."/>
            <person name="Mahmud O."/>
            <person name="Louha S."/>
            <person name="Chalopin D."/>
            <person name="Bennetzen J.L."/>
            <person name="Mauricio R."/>
        </authorList>
    </citation>
    <scope>NUCLEOTIDE SEQUENCE [LARGE SCALE GENOMIC DNA]</scope>
    <source>
        <strain evidence="6">NE01/NJP1002.9</strain>
        <tissue evidence="6">Muscle</tissue>
    </source>
</reference>
<evidence type="ECO:0000256" key="1">
    <source>
        <dbReference type="ARBA" id="ARBA00022801"/>
    </source>
</evidence>
<name>A0A315V5X1_GAMAF</name>
<feature type="compositionally biased region" description="Polar residues" evidence="3">
    <location>
        <begin position="70"/>
        <end position="82"/>
    </location>
</feature>
<feature type="compositionally biased region" description="Basic and acidic residues" evidence="3">
    <location>
        <begin position="446"/>
        <end position="459"/>
    </location>
</feature>
<keyword evidence="2" id="KW-0904">Protein phosphatase</keyword>
<dbReference type="SUPFAM" id="SSF52799">
    <property type="entry name" value="(Phosphotyrosine protein) phosphatases II"/>
    <property type="match status" value="1"/>
</dbReference>
<evidence type="ECO:0008006" key="8">
    <source>
        <dbReference type="Google" id="ProtNLM"/>
    </source>
</evidence>
<evidence type="ECO:0000313" key="6">
    <source>
        <dbReference type="EMBL" id="PWA18540.1"/>
    </source>
</evidence>
<dbReference type="STRING" id="33528.ENSGAFP00000005473"/>
<dbReference type="PANTHER" id="PTHR46377:SF1">
    <property type="entry name" value="DUAL SPECIFICITY PROTEIN PHOSPHATASE 19"/>
    <property type="match status" value="1"/>
</dbReference>
<dbReference type="InterPro" id="IPR000340">
    <property type="entry name" value="Dual-sp_phosphatase_cat-dom"/>
</dbReference>
<evidence type="ECO:0000259" key="4">
    <source>
        <dbReference type="PROSITE" id="PS50054"/>
    </source>
</evidence>
<dbReference type="AlphaFoldDB" id="A0A315V5X1"/>
<evidence type="ECO:0000256" key="3">
    <source>
        <dbReference type="SAM" id="MobiDB-lite"/>
    </source>
</evidence>
<dbReference type="PROSITE" id="PS50054">
    <property type="entry name" value="TYR_PHOSPHATASE_DUAL"/>
    <property type="match status" value="1"/>
</dbReference>
<feature type="region of interest" description="Disordered" evidence="3">
    <location>
        <begin position="64"/>
        <end position="92"/>
    </location>
</feature>
<evidence type="ECO:0000259" key="5">
    <source>
        <dbReference type="PROSITE" id="PS50056"/>
    </source>
</evidence>
<dbReference type="GO" id="GO:0005737">
    <property type="term" value="C:cytoplasm"/>
    <property type="evidence" value="ECO:0007669"/>
    <property type="project" value="TreeGrafter"/>
</dbReference>
<dbReference type="InterPro" id="IPR029021">
    <property type="entry name" value="Prot-tyrosine_phosphatase-like"/>
</dbReference>
<dbReference type="SMART" id="SM00195">
    <property type="entry name" value="DSPc"/>
    <property type="match status" value="1"/>
</dbReference>
<evidence type="ECO:0000256" key="2">
    <source>
        <dbReference type="ARBA" id="ARBA00022912"/>
    </source>
</evidence>
<accession>A0A315V5X1</accession>
<comment type="caution">
    <text evidence="6">The sequence shown here is derived from an EMBL/GenBank/DDBJ whole genome shotgun (WGS) entry which is preliminary data.</text>
</comment>
<dbReference type="PROSITE" id="PS00383">
    <property type="entry name" value="TYR_PHOSPHATASE_1"/>
    <property type="match status" value="1"/>
</dbReference>